<keyword evidence="2" id="KW-1185">Reference proteome</keyword>
<gene>
    <name evidence="1" type="ORF">L1987_35962</name>
</gene>
<name>A0ACB9HDJ1_9ASTR</name>
<dbReference type="EMBL" id="CM042029">
    <property type="protein sequence ID" value="KAI3793345.1"/>
    <property type="molecule type" value="Genomic_DNA"/>
</dbReference>
<accession>A0ACB9HDJ1</accession>
<comment type="caution">
    <text evidence="1">The sequence shown here is derived from an EMBL/GenBank/DDBJ whole genome shotgun (WGS) entry which is preliminary data.</text>
</comment>
<reference evidence="2" key="1">
    <citation type="journal article" date="2022" name="Mol. Ecol. Resour.">
        <title>The genomes of chicory, endive, great burdock and yacon provide insights into Asteraceae palaeo-polyploidization history and plant inulin production.</title>
        <authorList>
            <person name="Fan W."/>
            <person name="Wang S."/>
            <person name="Wang H."/>
            <person name="Wang A."/>
            <person name="Jiang F."/>
            <person name="Liu H."/>
            <person name="Zhao H."/>
            <person name="Xu D."/>
            <person name="Zhang Y."/>
        </authorList>
    </citation>
    <scope>NUCLEOTIDE SEQUENCE [LARGE SCALE GENOMIC DNA]</scope>
    <source>
        <strain evidence="2">cv. Yunnan</strain>
    </source>
</reference>
<dbReference type="Proteomes" id="UP001056120">
    <property type="component" value="Linkage Group LG12"/>
</dbReference>
<reference evidence="1 2" key="2">
    <citation type="journal article" date="2022" name="Mol. Ecol. Resour.">
        <title>The genomes of chicory, endive, great burdock and yacon provide insights into Asteraceae paleo-polyploidization history and plant inulin production.</title>
        <authorList>
            <person name="Fan W."/>
            <person name="Wang S."/>
            <person name="Wang H."/>
            <person name="Wang A."/>
            <person name="Jiang F."/>
            <person name="Liu H."/>
            <person name="Zhao H."/>
            <person name="Xu D."/>
            <person name="Zhang Y."/>
        </authorList>
    </citation>
    <scope>NUCLEOTIDE SEQUENCE [LARGE SCALE GENOMIC DNA]</scope>
    <source>
        <strain evidence="2">cv. Yunnan</strain>
        <tissue evidence="1">Leaves</tissue>
    </source>
</reference>
<evidence type="ECO:0000313" key="1">
    <source>
        <dbReference type="EMBL" id="KAI3793345.1"/>
    </source>
</evidence>
<organism evidence="1 2">
    <name type="scientific">Smallanthus sonchifolius</name>
    <dbReference type="NCBI Taxonomy" id="185202"/>
    <lineage>
        <taxon>Eukaryota</taxon>
        <taxon>Viridiplantae</taxon>
        <taxon>Streptophyta</taxon>
        <taxon>Embryophyta</taxon>
        <taxon>Tracheophyta</taxon>
        <taxon>Spermatophyta</taxon>
        <taxon>Magnoliopsida</taxon>
        <taxon>eudicotyledons</taxon>
        <taxon>Gunneridae</taxon>
        <taxon>Pentapetalae</taxon>
        <taxon>asterids</taxon>
        <taxon>campanulids</taxon>
        <taxon>Asterales</taxon>
        <taxon>Asteraceae</taxon>
        <taxon>Asteroideae</taxon>
        <taxon>Heliantheae alliance</taxon>
        <taxon>Millerieae</taxon>
        <taxon>Smallanthus</taxon>
    </lineage>
</organism>
<proteinExistence type="predicted"/>
<sequence>MTIPMTTTLQTDPFCNCEGCIDKVKKTLRKFDIESLSVDPETGEFTFFTTKHPEVIKYALKGTFPKRNITVSQETNHPNPMPPPPPQTNIMPSAPPIPTTPDIVYGYPAEFYGYNNNHPHGCRCSII</sequence>
<evidence type="ECO:0000313" key="2">
    <source>
        <dbReference type="Proteomes" id="UP001056120"/>
    </source>
</evidence>
<protein>
    <submittedName>
        <fullName evidence="1">Uncharacterized protein</fullName>
    </submittedName>
</protein>